<sequence length="663" mass="71944">MSSLSGPPPPSARCRCRSFAWEVVAGALRSPRTVAMTGPPALPYAGALPRAEPLQHRAAIEDMPMFDRRQFIASAASLSTLALPVRASAEAGDPITKLLDDAVQRALQDSPQLLTLTGLDAGNNAAARGKLDDRSPGGVGRMRAIFADLAAGLARHDPAKLQGSDWINHQSAAYLAATTLESFSFPFGDPNVGVATPYIVSQLSGSYRSIPSFLATQHRVDSRADAEAYLSRLFAFAKVLDQETERARADFERGVIPPDFVLRTTSAQLAALTFPDPSRSELATGLSARATAKGIEGTWNAGAAAIVGRDVYPALRRQAALLSGALPRAGDDAGVWRLPRGEDYYRYAIRAATTTDMVPAEIHRLGLELVAELTARADTILRASGLTSGSVATRIASLRRDPAQLYSNDEAGRAMLLADLGRTVEHVQTQLPAWFGQLPKAKLDIVRMPPSIEAGAPGATYQTPSLDGNRPGLFSINLRDLAEWPRLDLPTLVFHEGIPGHHLQNALMIEAADLPMLRRMPIFSGYSEGWALYAEQLADEMGAYADAPLARLGYIASMLFRATRLVVDSGIHHMRWSRAQAIRYMVDTLGDAESTVTREVERYCVQPGQASSYMLGWRVWTAARERAKARLGTRFDIRTFHDRGLLAGSMPLDVLARVIDDWK</sequence>
<organism evidence="1 2">
    <name type="scientific">Allosphingosinicella deserti</name>
    <dbReference type="NCBI Taxonomy" id="2116704"/>
    <lineage>
        <taxon>Bacteria</taxon>
        <taxon>Pseudomonadati</taxon>
        <taxon>Pseudomonadota</taxon>
        <taxon>Alphaproteobacteria</taxon>
        <taxon>Sphingomonadales</taxon>
        <taxon>Sphingomonadaceae</taxon>
        <taxon>Allosphingosinicella</taxon>
    </lineage>
</organism>
<comment type="caution">
    <text evidence="1">The sequence shown here is derived from an EMBL/GenBank/DDBJ whole genome shotgun (WGS) entry which is preliminary data.</text>
</comment>
<dbReference type="PANTHER" id="PTHR33361">
    <property type="entry name" value="GLR0591 PROTEIN"/>
    <property type="match status" value="1"/>
</dbReference>
<reference evidence="1 2" key="1">
    <citation type="submission" date="2018-03" db="EMBL/GenBank/DDBJ databases">
        <title>The draft genome of Sphingosinicella sp. GL-C-18.</title>
        <authorList>
            <person name="Liu L."/>
            <person name="Li L."/>
            <person name="Liang L."/>
            <person name="Zhang X."/>
            <person name="Wang T."/>
        </authorList>
    </citation>
    <scope>NUCLEOTIDE SEQUENCE [LARGE SCALE GENOMIC DNA]</scope>
    <source>
        <strain evidence="1 2">GL-C-18</strain>
    </source>
</reference>
<dbReference type="Proteomes" id="UP000241167">
    <property type="component" value="Unassembled WGS sequence"/>
</dbReference>
<dbReference type="EMBL" id="PXYI01000002">
    <property type="protein sequence ID" value="PSJ41669.1"/>
    <property type="molecule type" value="Genomic_DNA"/>
</dbReference>
<dbReference type="PANTHER" id="PTHR33361:SF2">
    <property type="entry name" value="DUF885 DOMAIN-CONTAINING PROTEIN"/>
    <property type="match status" value="1"/>
</dbReference>
<accession>A0A2P7QUN0</accession>
<dbReference type="InterPro" id="IPR010281">
    <property type="entry name" value="DUF885"/>
</dbReference>
<dbReference type="AlphaFoldDB" id="A0A2P7QUN0"/>
<keyword evidence="2" id="KW-1185">Reference proteome</keyword>
<evidence type="ECO:0000313" key="2">
    <source>
        <dbReference type="Proteomes" id="UP000241167"/>
    </source>
</evidence>
<evidence type="ECO:0000313" key="1">
    <source>
        <dbReference type="EMBL" id="PSJ41669.1"/>
    </source>
</evidence>
<dbReference type="Pfam" id="PF05960">
    <property type="entry name" value="DUF885"/>
    <property type="match status" value="1"/>
</dbReference>
<protein>
    <submittedName>
        <fullName evidence="1">DUF885 domain-containing protein</fullName>
    </submittedName>
</protein>
<proteinExistence type="predicted"/>
<name>A0A2P7QUN0_9SPHN</name>
<gene>
    <name evidence="1" type="ORF">C7I55_05040</name>
</gene>